<dbReference type="Gene3D" id="2.40.30.10">
    <property type="entry name" value="Translation factors"/>
    <property type="match status" value="1"/>
</dbReference>
<dbReference type="Gene3D" id="2.60.40.650">
    <property type="match status" value="1"/>
</dbReference>
<evidence type="ECO:0000256" key="8">
    <source>
        <dbReference type="ARBA" id="ARBA00023004"/>
    </source>
</evidence>
<dbReference type="PANTHER" id="PTHR19370">
    <property type="entry name" value="NADH-CYTOCHROME B5 REDUCTASE"/>
    <property type="match status" value="1"/>
</dbReference>
<dbReference type="EMBL" id="MLYV02000093">
    <property type="protein sequence ID" value="PSS36914.1"/>
    <property type="molecule type" value="Genomic_DNA"/>
</dbReference>
<dbReference type="PRINTS" id="PR00363">
    <property type="entry name" value="CYTOCHROMEB5"/>
</dbReference>
<dbReference type="Gene3D" id="3.40.50.80">
    <property type="entry name" value="Nucleotide-binding domain of ferredoxin-NADP reductase (FNR) module"/>
    <property type="match status" value="1"/>
</dbReference>
<dbReference type="GO" id="GO:0020037">
    <property type="term" value="F:heme binding"/>
    <property type="evidence" value="ECO:0007669"/>
    <property type="project" value="UniProtKB-UniRule"/>
</dbReference>
<dbReference type="SUPFAM" id="SSF63380">
    <property type="entry name" value="Riboflavin synthase domain-like"/>
    <property type="match status" value="1"/>
</dbReference>
<keyword evidence="3 11" id="KW-0349">Heme</keyword>
<dbReference type="SUPFAM" id="SSF52343">
    <property type="entry name" value="Ferredoxin reductase-like, C-terminal NADP-linked domain"/>
    <property type="match status" value="1"/>
</dbReference>
<dbReference type="AlphaFoldDB" id="A0A2R6S3Q0"/>
<evidence type="ECO:0000313" key="15">
    <source>
        <dbReference type="Proteomes" id="UP000186601"/>
    </source>
</evidence>
<dbReference type="InterPro" id="IPR017927">
    <property type="entry name" value="FAD-bd_FR_type"/>
</dbReference>
<dbReference type="Pfam" id="PF00175">
    <property type="entry name" value="NAD_binding_1"/>
    <property type="match status" value="1"/>
</dbReference>
<feature type="binding site" evidence="10">
    <location>
        <position position="304"/>
    </location>
    <ligand>
        <name>FAD</name>
        <dbReference type="ChEBI" id="CHEBI:57692"/>
    </ligand>
</feature>
<feature type="binding site" evidence="10">
    <location>
        <position position="305"/>
    </location>
    <ligand>
        <name>FAD</name>
        <dbReference type="ChEBI" id="CHEBI:57692"/>
    </ligand>
</feature>
<dbReference type="SUPFAM" id="SSF55856">
    <property type="entry name" value="Cytochrome b5-like heme/steroid binding domain"/>
    <property type="match status" value="1"/>
</dbReference>
<evidence type="ECO:0000256" key="4">
    <source>
        <dbReference type="ARBA" id="ARBA00022630"/>
    </source>
</evidence>
<dbReference type="PROSITE" id="PS00191">
    <property type="entry name" value="CYTOCHROME_B5_1"/>
    <property type="match status" value="1"/>
</dbReference>
<dbReference type="InterPro" id="IPR001433">
    <property type="entry name" value="OxRdtase_FAD/NAD-bd"/>
</dbReference>
<keyword evidence="8 11" id="KW-0408">Iron</keyword>
<keyword evidence="5 11" id="KW-0479">Metal-binding</keyword>
<feature type="domain" description="Cytochrome b5 heme-binding" evidence="12">
    <location>
        <begin position="117"/>
        <end position="184"/>
    </location>
</feature>
<protein>
    <submittedName>
        <fullName evidence="14">Uncharacterized protein</fullName>
    </submittedName>
</protein>
<dbReference type="GO" id="GO:0071949">
    <property type="term" value="F:FAD binding"/>
    <property type="evidence" value="ECO:0007669"/>
    <property type="project" value="TreeGrafter"/>
</dbReference>
<dbReference type="InterPro" id="IPR017938">
    <property type="entry name" value="Riboflavin_synthase-like_b-brl"/>
</dbReference>
<dbReference type="Proteomes" id="UP000186601">
    <property type="component" value="Unassembled WGS sequence"/>
</dbReference>
<evidence type="ECO:0000256" key="1">
    <source>
        <dbReference type="ARBA" id="ARBA00001974"/>
    </source>
</evidence>
<comment type="cofactor">
    <cofactor evidence="1 10">
        <name>FAD</name>
        <dbReference type="ChEBI" id="CHEBI:57692"/>
    </cofactor>
</comment>
<dbReference type="Gene3D" id="3.10.120.10">
    <property type="entry name" value="Cytochrome b5-like heme/steroid binding domain"/>
    <property type="match status" value="1"/>
</dbReference>
<feature type="domain" description="FAD-binding FR-type" evidence="13">
    <location>
        <begin position="218"/>
        <end position="330"/>
    </location>
</feature>
<feature type="binding site" evidence="10">
    <location>
        <position position="289"/>
    </location>
    <ligand>
        <name>FAD</name>
        <dbReference type="ChEBI" id="CHEBI:57692"/>
    </ligand>
</feature>
<sequence>MDESMNTQPRDMWFRIAIRKTDDPTSLDGALQLTFEHPAPVDPQSGKGWMERMNSEGKDILEPVFSSFDSVGAESRTAVDANLDGTEIANGSEEMCTMTKAGVDRKMTLEELRAQLKDKPWFVVHGQVYDATGYLKDHPGGADSILLVAGEDATDDFKAIHSADARKKLAEALFVFQFHIGTLVDSLDGDALHVAPTAAAAAAPPGLDTADTPFLNPKVWKPATLTSIERINHDSIVYRIALPLPDQPLGLPVGQHVYVRLRRKDTGELVQRAYTPVSPENTKGSVDFLVKLYLPAEKWPLGGKMSVGLDQLEVGDTLDIKGPLGSFVWKGAGLAVWRGESRKVTDIGLVCGGSGITPILQVLRSVLYDASDATTRLWLVSANKTEADILCRAELDRFLQSHGASGRFHLHYTLSATPPPDGWCYSKGRVSEEMLREHLPVPGEGRMVLACGPQAMMEDSVIKVLKKCGWDVENDLVIF</sequence>
<dbReference type="GO" id="GO:0046872">
    <property type="term" value="F:metal ion binding"/>
    <property type="evidence" value="ECO:0007669"/>
    <property type="project" value="UniProtKB-UniRule"/>
</dbReference>
<keyword evidence="9" id="KW-0520">NAD</keyword>
<dbReference type="Pfam" id="PF00173">
    <property type="entry name" value="Cyt-b5"/>
    <property type="match status" value="1"/>
</dbReference>
<dbReference type="Pfam" id="PF00970">
    <property type="entry name" value="FAD_binding_6"/>
    <property type="match status" value="1"/>
</dbReference>
<dbReference type="PRINTS" id="PR00406">
    <property type="entry name" value="CYTB5RDTASE"/>
</dbReference>
<dbReference type="InterPro" id="IPR001709">
    <property type="entry name" value="Flavoprot_Pyr_Nucl_cyt_Rdtase"/>
</dbReference>
<dbReference type="PROSITE" id="PS50255">
    <property type="entry name" value="CYTOCHROME_B5_2"/>
    <property type="match status" value="1"/>
</dbReference>
<dbReference type="InterPro" id="IPR018506">
    <property type="entry name" value="Cyt_B5_heme-BS"/>
</dbReference>
<keyword evidence="4 10" id="KW-0285">Flavoprotein</keyword>
<comment type="caution">
    <text evidence="14">The sequence shown here is derived from an EMBL/GenBank/DDBJ whole genome shotgun (WGS) entry which is preliminary data.</text>
</comment>
<dbReference type="InterPro" id="IPR036400">
    <property type="entry name" value="Cyt_B5-like_heme/steroid_sf"/>
</dbReference>
<keyword evidence="15" id="KW-1185">Reference proteome</keyword>
<evidence type="ECO:0000313" key="14">
    <source>
        <dbReference type="EMBL" id="PSS36914.1"/>
    </source>
</evidence>
<dbReference type="InterPro" id="IPR039261">
    <property type="entry name" value="FNR_nucleotide-bd"/>
</dbReference>
<feature type="binding site" evidence="10">
    <location>
        <position position="306"/>
    </location>
    <ligand>
        <name>FAD</name>
        <dbReference type="ChEBI" id="CHEBI:57692"/>
    </ligand>
</feature>
<dbReference type="InterPro" id="IPR001199">
    <property type="entry name" value="Cyt_B5-like_heme/steroid-bd"/>
</dbReference>
<evidence type="ECO:0000256" key="5">
    <source>
        <dbReference type="ARBA" id="ARBA00022723"/>
    </source>
</evidence>
<organism evidence="14 15">
    <name type="scientific">Hermanssonia centrifuga</name>
    <dbReference type="NCBI Taxonomy" id="98765"/>
    <lineage>
        <taxon>Eukaryota</taxon>
        <taxon>Fungi</taxon>
        <taxon>Dikarya</taxon>
        <taxon>Basidiomycota</taxon>
        <taxon>Agaricomycotina</taxon>
        <taxon>Agaricomycetes</taxon>
        <taxon>Polyporales</taxon>
        <taxon>Meruliaceae</taxon>
        <taxon>Hermanssonia</taxon>
    </lineage>
</organism>
<proteinExistence type="inferred from homology"/>
<dbReference type="STRING" id="98765.A0A2R6S3Q0"/>
<dbReference type="OrthoDB" id="432685at2759"/>
<dbReference type="SMART" id="SM01117">
    <property type="entry name" value="Cyt-b5"/>
    <property type="match status" value="1"/>
</dbReference>
<evidence type="ECO:0000256" key="7">
    <source>
        <dbReference type="ARBA" id="ARBA00023002"/>
    </source>
</evidence>
<dbReference type="InterPro" id="IPR008333">
    <property type="entry name" value="Cbr1-like_FAD-bd_dom"/>
</dbReference>
<dbReference type="PROSITE" id="PS51384">
    <property type="entry name" value="FAD_FR"/>
    <property type="match status" value="1"/>
</dbReference>
<feature type="binding site" evidence="10">
    <location>
        <position position="357"/>
    </location>
    <ligand>
        <name>FAD</name>
        <dbReference type="ChEBI" id="CHEBI:57692"/>
    </ligand>
</feature>
<evidence type="ECO:0000259" key="13">
    <source>
        <dbReference type="PROSITE" id="PS51384"/>
    </source>
</evidence>
<dbReference type="CDD" id="cd06183">
    <property type="entry name" value="cyt_b5_reduct_like"/>
    <property type="match status" value="1"/>
</dbReference>
<evidence type="ECO:0000256" key="3">
    <source>
        <dbReference type="ARBA" id="ARBA00022617"/>
    </source>
</evidence>
<evidence type="ECO:0000256" key="2">
    <source>
        <dbReference type="ARBA" id="ARBA00006105"/>
    </source>
</evidence>
<name>A0A2R6S3Q0_9APHY</name>
<dbReference type="InterPro" id="IPR001834">
    <property type="entry name" value="CBR-like"/>
</dbReference>
<evidence type="ECO:0000256" key="10">
    <source>
        <dbReference type="PIRSR" id="PIRSR601834-1"/>
    </source>
</evidence>
<comment type="similarity">
    <text evidence="2">Belongs to the flavoprotein pyridine nucleotide cytochrome reductase family.</text>
</comment>
<evidence type="ECO:0000259" key="12">
    <source>
        <dbReference type="PROSITE" id="PS50255"/>
    </source>
</evidence>
<evidence type="ECO:0000256" key="6">
    <source>
        <dbReference type="ARBA" id="ARBA00022827"/>
    </source>
</evidence>
<dbReference type="PRINTS" id="PR00371">
    <property type="entry name" value="FPNCR"/>
</dbReference>
<keyword evidence="7" id="KW-0560">Oxidoreductase</keyword>
<evidence type="ECO:0000256" key="9">
    <source>
        <dbReference type="ARBA" id="ARBA00023027"/>
    </source>
</evidence>
<reference evidence="14 15" key="1">
    <citation type="submission" date="2018-02" db="EMBL/GenBank/DDBJ databases">
        <title>Genome sequence of the basidiomycete white-rot fungus Phlebia centrifuga.</title>
        <authorList>
            <person name="Granchi Z."/>
            <person name="Peng M."/>
            <person name="de Vries R.P."/>
            <person name="Hilden K."/>
            <person name="Makela M.R."/>
            <person name="Grigoriev I."/>
            <person name="Riley R."/>
        </authorList>
    </citation>
    <scope>NUCLEOTIDE SEQUENCE [LARGE SCALE GENOMIC DNA]</scope>
    <source>
        <strain evidence="14 15">FBCC195</strain>
    </source>
</reference>
<keyword evidence="6 10" id="KW-0274">FAD</keyword>
<dbReference type="GO" id="GO:0016491">
    <property type="term" value="F:oxidoreductase activity"/>
    <property type="evidence" value="ECO:0007669"/>
    <property type="project" value="UniProtKB-KW"/>
</dbReference>
<feature type="binding site" evidence="10">
    <location>
        <position position="272"/>
    </location>
    <ligand>
        <name>FAD</name>
        <dbReference type="ChEBI" id="CHEBI:57692"/>
    </ligand>
</feature>
<accession>A0A2R6S3Q0</accession>
<gene>
    <name evidence="14" type="ORF">PHLCEN_2v1232</name>
</gene>
<feature type="binding site" evidence="10">
    <location>
        <position position="291"/>
    </location>
    <ligand>
        <name>FAD</name>
        <dbReference type="ChEBI" id="CHEBI:57692"/>
    </ligand>
</feature>
<feature type="binding site" evidence="10">
    <location>
        <position position="274"/>
    </location>
    <ligand>
        <name>FAD</name>
        <dbReference type="ChEBI" id="CHEBI:57692"/>
    </ligand>
</feature>
<comment type="similarity">
    <text evidence="11">Belongs to the cytochrome b5 family.</text>
</comment>
<evidence type="ECO:0000256" key="11">
    <source>
        <dbReference type="RuleBase" id="RU362121"/>
    </source>
</evidence>
<dbReference type="PANTHER" id="PTHR19370:SF185">
    <property type="entry name" value="NADH-CYTOCHROME B5 REDUCTASE"/>
    <property type="match status" value="1"/>
</dbReference>